<dbReference type="InterPro" id="IPR009027">
    <property type="entry name" value="Ribosomal_bL9/RNase_H1_N"/>
</dbReference>
<comment type="similarity">
    <text evidence="1 7">Belongs to the bacterial ribosomal protein bL9 family.</text>
</comment>
<evidence type="ECO:0000256" key="7">
    <source>
        <dbReference type="HAMAP-Rule" id="MF_00503"/>
    </source>
</evidence>
<dbReference type="InterPro" id="IPR020070">
    <property type="entry name" value="Ribosomal_bL9_N"/>
</dbReference>
<dbReference type="GO" id="GO:0003735">
    <property type="term" value="F:structural constituent of ribosome"/>
    <property type="evidence" value="ECO:0007669"/>
    <property type="project" value="InterPro"/>
</dbReference>
<evidence type="ECO:0000256" key="1">
    <source>
        <dbReference type="ARBA" id="ARBA00010605"/>
    </source>
</evidence>
<dbReference type="NCBIfam" id="TIGR00158">
    <property type="entry name" value="L9"/>
    <property type="match status" value="1"/>
</dbReference>
<organism evidence="10 11">
    <name type="scientific">Candidatus Enterousia intestinigallinarum</name>
    <dbReference type="NCBI Taxonomy" id="2840790"/>
    <lineage>
        <taxon>Bacteria</taxon>
        <taxon>Pseudomonadati</taxon>
        <taxon>Pseudomonadota</taxon>
        <taxon>Alphaproteobacteria</taxon>
        <taxon>Candidatus Enterousia</taxon>
    </lineage>
</organism>
<gene>
    <name evidence="7 10" type="primary">rplI</name>
    <name evidence="10" type="ORF">IAD02_04245</name>
</gene>
<evidence type="ECO:0000256" key="5">
    <source>
        <dbReference type="ARBA" id="ARBA00023274"/>
    </source>
</evidence>
<dbReference type="InterPro" id="IPR036935">
    <property type="entry name" value="Ribosomal_bL9_N_sf"/>
</dbReference>
<dbReference type="GO" id="GO:0006412">
    <property type="term" value="P:translation"/>
    <property type="evidence" value="ECO:0007669"/>
    <property type="project" value="UniProtKB-UniRule"/>
</dbReference>
<dbReference type="InterPro" id="IPR020069">
    <property type="entry name" value="Ribosomal_bL9_C"/>
</dbReference>
<evidence type="ECO:0000256" key="6">
    <source>
        <dbReference type="ARBA" id="ARBA00035292"/>
    </source>
</evidence>
<reference evidence="10" key="2">
    <citation type="journal article" date="2021" name="PeerJ">
        <title>Extensive microbial diversity within the chicken gut microbiome revealed by metagenomics and culture.</title>
        <authorList>
            <person name="Gilroy R."/>
            <person name="Ravi A."/>
            <person name="Getino M."/>
            <person name="Pursley I."/>
            <person name="Horton D.L."/>
            <person name="Alikhan N.F."/>
            <person name="Baker D."/>
            <person name="Gharbi K."/>
            <person name="Hall N."/>
            <person name="Watson M."/>
            <person name="Adriaenssens E.M."/>
            <person name="Foster-Nyarko E."/>
            <person name="Jarju S."/>
            <person name="Secka A."/>
            <person name="Antonio M."/>
            <person name="Oren A."/>
            <person name="Chaudhuri R.R."/>
            <person name="La Ragione R."/>
            <person name="Hildebrand F."/>
            <person name="Pallen M.J."/>
        </authorList>
    </citation>
    <scope>NUCLEOTIDE SEQUENCE</scope>
    <source>
        <strain evidence="10">ChiGjej3B3-5194</strain>
    </source>
</reference>
<comment type="caution">
    <text evidence="10">The sequence shown here is derived from an EMBL/GenBank/DDBJ whole genome shotgun (WGS) entry which is preliminary data.</text>
</comment>
<dbReference type="InterPro" id="IPR020594">
    <property type="entry name" value="Ribosomal_bL9_bac/chp"/>
</dbReference>
<comment type="function">
    <text evidence="7">Binds to the 23S rRNA.</text>
</comment>
<accession>A0A9D1FHF3</accession>
<evidence type="ECO:0000313" key="11">
    <source>
        <dbReference type="Proteomes" id="UP000886742"/>
    </source>
</evidence>
<dbReference type="InterPro" id="IPR036791">
    <property type="entry name" value="Ribosomal_bL9_C_sf"/>
</dbReference>
<dbReference type="GO" id="GO:1990904">
    <property type="term" value="C:ribonucleoprotein complex"/>
    <property type="evidence" value="ECO:0007669"/>
    <property type="project" value="UniProtKB-KW"/>
</dbReference>
<proteinExistence type="inferred from homology"/>
<dbReference type="SUPFAM" id="SSF55653">
    <property type="entry name" value="Ribosomal protein L9 C-domain"/>
    <property type="match status" value="1"/>
</dbReference>
<protein>
    <recommendedName>
        <fullName evidence="6 7">Large ribosomal subunit protein bL9</fullName>
    </recommendedName>
</protein>
<evidence type="ECO:0000256" key="2">
    <source>
        <dbReference type="ARBA" id="ARBA00022730"/>
    </source>
</evidence>
<feature type="region of interest" description="Disordered" evidence="8">
    <location>
        <begin position="168"/>
        <end position="203"/>
    </location>
</feature>
<dbReference type="Gene3D" id="3.10.430.100">
    <property type="entry name" value="Ribosomal protein L9, C-terminal domain"/>
    <property type="match status" value="1"/>
</dbReference>
<sequence length="203" mass="21906">MKVILTEKITKLGNIGDTVEVKTGFARNYLLPLGKAMRWSRENVALFEAKKAELQARQDAAKKAAESNVDAVKNAKLYMIRQAGDTGQLYGSVSTRDIARMLKEIANVSVESAQVMLGAPIKSVGVFDTKIALHPDVIVPVKIYVAQSQDEIEALVAGKVLTFGTKKVEEEENTPAADADVQSAEQPAEKSDATDAEKTADAE</sequence>
<evidence type="ECO:0000256" key="8">
    <source>
        <dbReference type="SAM" id="MobiDB-lite"/>
    </source>
</evidence>
<feature type="compositionally biased region" description="Basic and acidic residues" evidence="8">
    <location>
        <begin position="187"/>
        <end position="203"/>
    </location>
</feature>
<keyword evidence="3 7" id="KW-0694">RNA-binding</keyword>
<reference evidence="10" key="1">
    <citation type="submission" date="2020-10" db="EMBL/GenBank/DDBJ databases">
        <authorList>
            <person name="Gilroy R."/>
        </authorList>
    </citation>
    <scope>NUCLEOTIDE SEQUENCE</scope>
    <source>
        <strain evidence="10">ChiGjej3B3-5194</strain>
    </source>
</reference>
<evidence type="ECO:0000259" key="9">
    <source>
        <dbReference type="PROSITE" id="PS00651"/>
    </source>
</evidence>
<dbReference type="Pfam" id="PF03948">
    <property type="entry name" value="Ribosomal_L9_C"/>
    <property type="match status" value="1"/>
</dbReference>
<dbReference type="Gene3D" id="3.40.5.10">
    <property type="entry name" value="Ribosomal protein L9, N-terminal domain"/>
    <property type="match status" value="1"/>
</dbReference>
<name>A0A9D1FHF3_9PROT</name>
<keyword evidence="4 7" id="KW-0689">Ribosomal protein</keyword>
<feature type="domain" description="Ribosomal protein L9" evidence="9">
    <location>
        <begin position="13"/>
        <end position="40"/>
    </location>
</feature>
<dbReference type="EMBL" id="DVJI01000012">
    <property type="protein sequence ID" value="HIS71163.1"/>
    <property type="molecule type" value="Genomic_DNA"/>
</dbReference>
<dbReference type="Proteomes" id="UP000886742">
    <property type="component" value="Unassembled WGS sequence"/>
</dbReference>
<dbReference type="AlphaFoldDB" id="A0A9D1FHF3"/>
<dbReference type="PANTHER" id="PTHR21368">
    <property type="entry name" value="50S RIBOSOMAL PROTEIN L9"/>
    <property type="match status" value="1"/>
</dbReference>
<evidence type="ECO:0000256" key="4">
    <source>
        <dbReference type="ARBA" id="ARBA00022980"/>
    </source>
</evidence>
<dbReference type="Pfam" id="PF01281">
    <property type="entry name" value="Ribosomal_L9_N"/>
    <property type="match status" value="1"/>
</dbReference>
<dbReference type="PROSITE" id="PS00651">
    <property type="entry name" value="RIBOSOMAL_L9"/>
    <property type="match status" value="1"/>
</dbReference>
<dbReference type="GO" id="GO:0005840">
    <property type="term" value="C:ribosome"/>
    <property type="evidence" value="ECO:0007669"/>
    <property type="project" value="UniProtKB-KW"/>
</dbReference>
<dbReference type="HAMAP" id="MF_00503">
    <property type="entry name" value="Ribosomal_bL9"/>
    <property type="match status" value="1"/>
</dbReference>
<evidence type="ECO:0000313" key="10">
    <source>
        <dbReference type="EMBL" id="HIS71163.1"/>
    </source>
</evidence>
<dbReference type="GO" id="GO:0019843">
    <property type="term" value="F:rRNA binding"/>
    <property type="evidence" value="ECO:0007669"/>
    <property type="project" value="UniProtKB-UniRule"/>
</dbReference>
<evidence type="ECO:0000256" key="3">
    <source>
        <dbReference type="ARBA" id="ARBA00022884"/>
    </source>
</evidence>
<keyword evidence="5 7" id="KW-0687">Ribonucleoprotein</keyword>
<keyword evidence="2 7" id="KW-0699">rRNA-binding</keyword>
<dbReference type="InterPro" id="IPR000244">
    <property type="entry name" value="Ribosomal_bL9"/>
</dbReference>
<dbReference type="SUPFAM" id="SSF55658">
    <property type="entry name" value="L9 N-domain-like"/>
    <property type="match status" value="1"/>
</dbReference>